<dbReference type="SUPFAM" id="SSF53335">
    <property type="entry name" value="S-adenosyl-L-methionine-dependent methyltransferases"/>
    <property type="match status" value="1"/>
</dbReference>
<evidence type="ECO:0000313" key="8">
    <source>
        <dbReference type="EMBL" id="VDP70942.1"/>
    </source>
</evidence>
<proteinExistence type="inferred from homology"/>
<dbReference type="EMBL" id="UZAN01040786">
    <property type="protein sequence ID" value="VDP70942.1"/>
    <property type="molecule type" value="Genomic_DNA"/>
</dbReference>
<dbReference type="Pfam" id="PF02636">
    <property type="entry name" value="Methyltransf_28"/>
    <property type="match status" value="1"/>
</dbReference>
<dbReference type="InterPro" id="IPR038375">
    <property type="entry name" value="NDUFAF7_sf"/>
</dbReference>
<evidence type="ECO:0000256" key="7">
    <source>
        <dbReference type="RuleBase" id="RU364114"/>
    </source>
</evidence>
<dbReference type="PANTHER" id="PTHR12049">
    <property type="entry name" value="PROTEIN ARGININE METHYLTRANSFERASE NDUFAF7, MITOCHONDRIAL"/>
    <property type="match status" value="1"/>
</dbReference>
<dbReference type="InterPro" id="IPR029063">
    <property type="entry name" value="SAM-dependent_MTases_sf"/>
</dbReference>
<evidence type="ECO:0000256" key="5">
    <source>
        <dbReference type="ARBA" id="ARBA00023128"/>
    </source>
</evidence>
<keyword evidence="9" id="KW-1185">Reference proteome</keyword>
<evidence type="ECO:0000313" key="10">
    <source>
        <dbReference type="WBParaSite" id="ECPE_0000390001-mRNA-1"/>
    </source>
</evidence>
<comment type="function">
    <text evidence="7">Arginine methyltransferase involved in the assembly or stability of mitochondrial NADH:ubiquinone oxidoreductase complex (complex I).</text>
</comment>
<accession>A0A183AAB0</accession>
<name>A0A183AAB0_9TREM</name>
<evidence type="ECO:0000256" key="1">
    <source>
        <dbReference type="ARBA" id="ARBA00004173"/>
    </source>
</evidence>
<comment type="similarity">
    <text evidence="2 7">Belongs to the NDUFAF7 family.</text>
</comment>
<keyword evidence="4 7" id="KW-0808">Transferase</keyword>
<evidence type="ECO:0000256" key="3">
    <source>
        <dbReference type="ARBA" id="ARBA00022603"/>
    </source>
</evidence>
<dbReference type="Proteomes" id="UP000272942">
    <property type="component" value="Unassembled WGS sequence"/>
</dbReference>
<reference evidence="10" key="1">
    <citation type="submission" date="2016-06" db="UniProtKB">
        <authorList>
            <consortium name="WormBaseParasite"/>
        </authorList>
    </citation>
    <scope>IDENTIFICATION</scope>
</reference>
<evidence type="ECO:0000256" key="4">
    <source>
        <dbReference type="ARBA" id="ARBA00022679"/>
    </source>
</evidence>
<dbReference type="GO" id="GO:0005739">
    <property type="term" value="C:mitochondrion"/>
    <property type="evidence" value="ECO:0007669"/>
    <property type="project" value="UniProtKB-SubCell"/>
</dbReference>
<dbReference type="GO" id="GO:0035243">
    <property type="term" value="F:protein-arginine omega-N symmetric methyltransferase activity"/>
    <property type="evidence" value="ECO:0007669"/>
    <property type="project" value="UniProtKB-EC"/>
</dbReference>
<dbReference type="OrthoDB" id="438553at2759"/>
<dbReference type="AlphaFoldDB" id="A0A183AAB0"/>
<dbReference type="GO" id="GO:0032259">
    <property type="term" value="P:methylation"/>
    <property type="evidence" value="ECO:0007669"/>
    <property type="project" value="UniProtKB-KW"/>
</dbReference>
<keyword evidence="5 7" id="KW-0496">Mitochondrion</keyword>
<comment type="catalytic activity">
    <reaction evidence="6 7">
        <text>L-arginyl-[protein] + 2 S-adenosyl-L-methionine = N(omega),N(omega)'-dimethyl-L-arginyl-[protein] + 2 S-adenosyl-L-homocysteine + 2 H(+)</text>
        <dbReference type="Rhea" id="RHEA:48108"/>
        <dbReference type="Rhea" id="RHEA-COMP:10532"/>
        <dbReference type="Rhea" id="RHEA-COMP:11992"/>
        <dbReference type="ChEBI" id="CHEBI:15378"/>
        <dbReference type="ChEBI" id="CHEBI:29965"/>
        <dbReference type="ChEBI" id="CHEBI:57856"/>
        <dbReference type="ChEBI" id="CHEBI:59789"/>
        <dbReference type="ChEBI" id="CHEBI:88221"/>
        <dbReference type="EC" id="2.1.1.320"/>
    </reaction>
</comment>
<dbReference type="Gene3D" id="3.40.50.12710">
    <property type="match status" value="1"/>
</dbReference>
<evidence type="ECO:0000256" key="2">
    <source>
        <dbReference type="ARBA" id="ARBA00005891"/>
    </source>
</evidence>
<gene>
    <name evidence="8" type="ORF">ECPE_LOCUS3895</name>
</gene>
<organism evidence="10">
    <name type="scientific">Echinostoma caproni</name>
    <dbReference type="NCBI Taxonomy" id="27848"/>
    <lineage>
        <taxon>Eukaryota</taxon>
        <taxon>Metazoa</taxon>
        <taxon>Spiralia</taxon>
        <taxon>Lophotrochozoa</taxon>
        <taxon>Platyhelminthes</taxon>
        <taxon>Trematoda</taxon>
        <taxon>Digenea</taxon>
        <taxon>Plagiorchiida</taxon>
        <taxon>Echinostomata</taxon>
        <taxon>Echinostomatoidea</taxon>
        <taxon>Echinostomatidae</taxon>
        <taxon>Echinostoma</taxon>
    </lineage>
</organism>
<comment type="subcellular location">
    <subcellularLocation>
        <location evidence="1 7">Mitochondrion</location>
    </subcellularLocation>
</comment>
<keyword evidence="3 7" id="KW-0489">Methyltransferase</keyword>
<evidence type="ECO:0000313" key="9">
    <source>
        <dbReference type="Proteomes" id="UP000272942"/>
    </source>
</evidence>
<protein>
    <recommendedName>
        <fullName evidence="7">Protein arginine methyltransferase NDUFAF7</fullName>
        <ecNumber evidence="7">2.1.1.320</ecNumber>
    </recommendedName>
</protein>
<evidence type="ECO:0000256" key="6">
    <source>
        <dbReference type="ARBA" id="ARBA00048612"/>
    </source>
</evidence>
<reference evidence="8 9" key="2">
    <citation type="submission" date="2018-11" db="EMBL/GenBank/DDBJ databases">
        <authorList>
            <consortium name="Pathogen Informatics"/>
        </authorList>
    </citation>
    <scope>NUCLEOTIDE SEQUENCE [LARGE SCALE GENOMIC DNA]</scope>
    <source>
        <strain evidence="8 9">Egypt</strain>
    </source>
</reference>
<dbReference type="GO" id="GO:0032981">
    <property type="term" value="P:mitochondrial respiratory chain complex I assembly"/>
    <property type="evidence" value="ECO:0007669"/>
    <property type="project" value="TreeGrafter"/>
</dbReference>
<sequence length="342" mass="38366">MENYLLDEKAVFTRFPSLYEAVSIHLVEVSPTMRVMQTDAIQQAASRAGRDPPPVSWHDDFQNIPTGLPTFVLAHEFFDALPVHQFRKTQMDWREVLVAVHDSDVHGERGFCFINSPTRSVAQAAYLPLAGDLTHRDCVEIAPRSLVILDQICHRIQTDKGAALIVDYGHSGDKKLTLRGFRNHQVCDPLEDPGNIDLTCDVDFSLFHRRITSSNLEVHGPEPQAYFLINMGILARLQTLMVNCTSKDQQDELFSGCEMLITAEQMGERFKFLAVVPRGDRKRALPGFTDLPGTPYAAGFSLRLATLMRERINEKATLIGSSYRLSSTMPLTQAPPRSVLNL</sequence>
<dbReference type="InterPro" id="IPR003788">
    <property type="entry name" value="NDUFAF7"/>
</dbReference>
<dbReference type="PANTHER" id="PTHR12049:SF7">
    <property type="entry name" value="PROTEIN ARGININE METHYLTRANSFERASE NDUFAF7, MITOCHONDRIAL"/>
    <property type="match status" value="1"/>
</dbReference>
<dbReference type="EC" id="2.1.1.320" evidence="7"/>
<dbReference type="WBParaSite" id="ECPE_0000390001-mRNA-1">
    <property type="protein sequence ID" value="ECPE_0000390001-mRNA-1"/>
    <property type="gene ID" value="ECPE_0000390001"/>
</dbReference>